<organism evidence="1 2">
    <name type="scientific">Ranatra chinensis</name>
    <dbReference type="NCBI Taxonomy" id="642074"/>
    <lineage>
        <taxon>Eukaryota</taxon>
        <taxon>Metazoa</taxon>
        <taxon>Ecdysozoa</taxon>
        <taxon>Arthropoda</taxon>
        <taxon>Hexapoda</taxon>
        <taxon>Insecta</taxon>
        <taxon>Pterygota</taxon>
        <taxon>Neoptera</taxon>
        <taxon>Paraneoptera</taxon>
        <taxon>Hemiptera</taxon>
        <taxon>Heteroptera</taxon>
        <taxon>Panheteroptera</taxon>
        <taxon>Nepomorpha</taxon>
        <taxon>Nepidae</taxon>
        <taxon>Ranatrinae</taxon>
        <taxon>Ranatra</taxon>
    </lineage>
</organism>
<comment type="caution">
    <text evidence="1">The sequence shown here is derived from an EMBL/GenBank/DDBJ whole genome shotgun (WGS) entry which is preliminary data.</text>
</comment>
<keyword evidence="2" id="KW-1185">Reference proteome</keyword>
<dbReference type="Proteomes" id="UP001558652">
    <property type="component" value="Unassembled WGS sequence"/>
</dbReference>
<protein>
    <submittedName>
        <fullName evidence="1">Uncharacterized protein</fullName>
    </submittedName>
</protein>
<gene>
    <name evidence="1" type="ORF">AAG570_011828</name>
</gene>
<reference evidence="1 2" key="1">
    <citation type="submission" date="2024-07" db="EMBL/GenBank/DDBJ databases">
        <title>Chromosome-level genome assembly of the water stick insect Ranatra chinensis (Heteroptera: Nepidae).</title>
        <authorList>
            <person name="Liu X."/>
        </authorList>
    </citation>
    <scope>NUCLEOTIDE SEQUENCE [LARGE SCALE GENOMIC DNA]</scope>
    <source>
        <strain evidence="1">Cailab_2021Rc</strain>
        <tissue evidence="1">Muscle</tissue>
    </source>
</reference>
<name>A0ABD0YVH2_9HEMI</name>
<dbReference type="AlphaFoldDB" id="A0ABD0YVH2"/>
<dbReference type="EMBL" id="JBFDAA010000007">
    <property type="protein sequence ID" value="KAL1130582.1"/>
    <property type="molecule type" value="Genomic_DNA"/>
</dbReference>
<sequence>MGKNPIFIATELTGAETQQRRLKGTEFTPEIQSLLAQASIAAQATAQMASQQAPVNVAIRMVNMLMWQRLISQSSMGSLEHWLISLKGEPNQQLEGSNLDKNSARSIQQMLIGRTSVAIRREMGILMTRSWPERVRKLKEGYGGARKSYQRILVSLLLTGRAKGESPSGYAQSIKPQTRAICDKVIETEKDKTKARYNVELKKELLEERILKEIPERIEKSLKSTIASLRLEVVVNMVKEEDGDFL</sequence>
<accession>A0ABD0YVH2</accession>
<evidence type="ECO:0000313" key="1">
    <source>
        <dbReference type="EMBL" id="KAL1130582.1"/>
    </source>
</evidence>
<proteinExistence type="predicted"/>
<evidence type="ECO:0000313" key="2">
    <source>
        <dbReference type="Proteomes" id="UP001558652"/>
    </source>
</evidence>